<dbReference type="GO" id="GO:0032299">
    <property type="term" value="C:ribonuclease H2 complex"/>
    <property type="evidence" value="ECO:0007669"/>
    <property type="project" value="TreeGrafter"/>
</dbReference>
<evidence type="ECO:0000256" key="9">
    <source>
        <dbReference type="ARBA" id="ARBA00022801"/>
    </source>
</evidence>
<dbReference type="GO" id="GO:0004523">
    <property type="term" value="F:RNA-DNA hybrid ribonuclease activity"/>
    <property type="evidence" value="ECO:0007669"/>
    <property type="project" value="UniProtKB-UniRule"/>
</dbReference>
<gene>
    <name evidence="13" type="ORF">EYM_05325</name>
</gene>
<dbReference type="GO" id="GO:0043137">
    <property type="term" value="P:DNA replication, removal of RNA primer"/>
    <property type="evidence" value="ECO:0007669"/>
    <property type="project" value="TreeGrafter"/>
</dbReference>
<evidence type="ECO:0000256" key="8">
    <source>
        <dbReference type="ARBA" id="ARBA00022759"/>
    </source>
</evidence>
<keyword evidence="5" id="KW-0963">Cytoplasm</keyword>
<keyword evidence="8 10" id="KW-0255">Endonuclease</keyword>
<evidence type="ECO:0000256" key="5">
    <source>
        <dbReference type="ARBA" id="ARBA00022490"/>
    </source>
</evidence>
<reference evidence="13 14" key="1">
    <citation type="submission" date="2013-11" db="EMBL/GenBank/DDBJ databases">
        <title>Comparative genomics of Ignicoccus.</title>
        <authorList>
            <person name="Podar M."/>
        </authorList>
    </citation>
    <scope>NUCLEOTIDE SEQUENCE [LARGE SCALE GENOMIC DNA]</scope>
    <source>
        <strain evidence="13 14">DSM 13165</strain>
    </source>
</reference>
<dbReference type="PROSITE" id="PS51975">
    <property type="entry name" value="RNASE_H_2"/>
    <property type="match status" value="1"/>
</dbReference>
<dbReference type="GO" id="GO:0046872">
    <property type="term" value="F:metal ion binding"/>
    <property type="evidence" value="ECO:0007669"/>
    <property type="project" value="UniProtKB-KW"/>
</dbReference>
<evidence type="ECO:0000256" key="4">
    <source>
        <dbReference type="ARBA" id="ARBA00004496"/>
    </source>
</evidence>
<comment type="cofactor">
    <cofactor evidence="10">
        <name>Mn(2+)</name>
        <dbReference type="ChEBI" id="CHEBI:29035"/>
    </cofactor>
    <cofactor evidence="10">
        <name>Mg(2+)</name>
        <dbReference type="ChEBI" id="CHEBI:18420"/>
    </cofactor>
    <text evidence="10">Manganese or magnesium. Binds 1 divalent metal ion per monomer in the absence of substrate. May bind a second metal ion after substrate binding.</text>
</comment>
<dbReference type="InterPro" id="IPR024567">
    <property type="entry name" value="RNase_HII/HIII_dom"/>
</dbReference>
<keyword evidence="7 10" id="KW-0479">Metal-binding</keyword>
<dbReference type="STRING" id="940295.EYM_05325"/>
<comment type="catalytic activity">
    <reaction evidence="1 10 11">
        <text>Endonucleolytic cleavage to 5'-phosphomonoester.</text>
        <dbReference type="EC" id="3.1.26.4"/>
    </reaction>
</comment>
<dbReference type="EC" id="3.1.26.4" evidence="11"/>
<dbReference type="SUPFAM" id="SSF53098">
    <property type="entry name" value="Ribonuclease H-like"/>
    <property type="match status" value="1"/>
</dbReference>
<comment type="function">
    <text evidence="3 11">Endonuclease that specifically degrades the RNA of RNA-DNA hybrids.</text>
</comment>
<evidence type="ECO:0000256" key="1">
    <source>
        <dbReference type="ARBA" id="ARBA00000077"/>
    </source>
</evidence>
<dbReference type="KEGG" id="iis:EYM_05325"/>
<accession>A0A0U2VCP1</accession>
<feature type="domain" description="RNase H type-2" evidence="12">
    <location>
        <begin position="14"/>
        <end position="215"/>
    </location>
</feature>
<comment type="cofactor">
    <cofactor evidence="2">
        <name>Mg(2+)</name>
        <dbReference type="ChEBI" id="CHEBI:18420"/>
    </cofactor>
</comment>
<dbReference type="Gene3D" id="1.10.10.460">
    <property type="entry name" value="Ribonuclease hii. Domain 2"/>
    <property type="match status" value="1"/>
</dbReference>
<dbReference type="GO" id="GO:0006298">
    <property type="term" value="P:mismatch repair"/>
    <property type="evidence" value="ECO:0007669"/>
    <property type="project" value="TreeGrafter"/>
</dbReference>
<evidence type="ECO:0000313" key="13">
    <source>
        <dbReference type="EMBL" id="ALU11842.1"/>
    </source>
</evidence>
<dbReference type="InterPro" id="IPR004649">
    <property type="entry name" value="RNase_H2_suA"/>
</dbReference>
<evidence type="ECO:0000256" key="2">
    <source>
        <dbReference type="ARBA" id="ARBA00001946"/>
    </source>
</evidence>
<feature type="binding site" evidence="10">
    <location>
        <position position="119"/>
    </location>
    <ligand>
        <name>a divalent metal cation</name>
        <dbReference type="ChEBI" id="CHEBI:60240"/>
    </ligand>
</feature>
<evidence type="ECO:0000256" key="10">
    <source>
        <dbReference type="PROSITE-ProRule" id="PRU01319"/>
    </source>
</evidence>
<keyword evidence="9 10" id="KW-0378">Hydrolase</keyword>
<comment type="similarity">
    <text evidence="11">Belongs to the RNase HII family.</text>
</comment>
<dbReference type="Proteomes" id="UP000060778">
    <property type="component" value="Chromosome"/>
</dbReference>
<protein>
    <recommendedName>
        <fullName evidence="11">Ribonuclease</fullName>
        <ecNumber evidence="11">3.1.26.4</ecNumber>
    </recommendedName>
</protein>
<dbReference type="InterPro" id="IPR023160">
    <property type="entry name" value="RNase_HII_hlx-loop-hlx_cap_dom"/>
</dbReference>
<dbReference type="CDD" id="cd07180">
    <property type="entry name" value="RNase_HII_archaea_like"/>
    <property type="match status" value="1"/>
</dbReference>
<dbReference type="EMBL" id="CP006867">
    <property type="protein sequence ID" value="ALU11842.1"/>
    <property type="molecule type" value="Genomic_DNA"/>
</dbReference>
<dbReference type="InterPro" id="IPR001352">
    <property type="entry name" value="RNase_HII/HIII"/>
</dbReference>
<dbReference type="PANTHER" id="PTHR10954:SF23">
    <property type="entry name" value="RIBONUCLEASE"/>
    <property type="match status" value="1"/>
</dbReference>
<dbReference type="PANTHER" id="PTHR10954">
    <property type="entry name" value="RIBONUCLEASE H2 SUBUNIT A"/>
    <property type="match status" value="1"/>
</dbReference>
<dbReference type="NCBIfam" id="TIGR00729">
    <property type="entry name" value="ribonuclease HII"/>
    <property type="match status" value="1"/>
</dbReference>
<dbReference type="InterPro" id="IPR036397">
    <property type="entry name" value="RNaseH_sf"/>
</dbReference>
<sequence length="223" mass="24317">MFGPSVGSIGTRDLIVIGIDEAGRGPVVGNMFVVAVALREEDIGKLESLGIRDSKKLTPNKRALLRGVVERVALAYSIVEVSVESINEGNLNELTIKAMKEALANVLREIGKVDLVIADVVGNGKRQLEELRELADRVVVEKGADSKYPAVSAASILAKEKREEHVRALRALYGDFGSGYPSDPKTRKWLALNLEAPIVRRKWKTVQRVASKQSSKPSKGHLL</sequence>
<feature type="binding site" evidence="10">
    <location>
        <position position="21"/>
    </location>
    <ligand>
        <name>a divalent metal cation</name>
        <dbReference type="ChEBI" id="CHEBI:60240"/>
    </ligand>
</feature>
<evidence type="ECO:0000256" key="11">
    <source>
        <dbReference type="RuleBase" id="RU003515"/>
    </source>
</evidence>
<evidence type="ECO:0000259" key="12">
    <source>
        <dbReference type="PROSITE" id="PS51975"/>
    </source>
</evidence>
<dbReference type="Pfam" id="PF01351">
    <property type="entry name" value="RNase_HII"/>
    <property type="match status" value="1"/>
</dbReference>
<evidence type="ECO:0000256" key="3">
    <source>
        <dbReference type="ARBA" id="ARBA00004065"/>
    </source>
</evidence>
<evidence type="ECO:0000256" key="6">
    <source>
        <dbReference type="ARBA" id="ARBA00022722"/>
    </source>
</evidence>
<evidence type="ECO:0000313" key="14">
    <source>
        <dbReference type="Proteomes" id="UP000060778"/>
    </source>
</evidence>
<organism evidence="13 14">
    <name type="scientific">Ignicoccus islandicus DSM 13165</name>
    <dbReference type="NCBI Taxonomy" id="940295"/>
    <lineage>
        <taxon>Archaea</taxon>
        <taxon>Thermoproteota</taxon>
        <taxon>Thermoprotei</taxon>
        <taxon>Desulfurococcales</taxon>
        <taxon>Desulfurococcaceae</taxon>
        <taxon>Ignicoccus</taxon>
    </lineage>
</organism>
<dbReference type="GO" id="GO:0005737">
    <property type="term" value="C:cytoplasm"/>
    <property type="evidence" value="ECO:0007669"/>
    <property type="project" value="UniProtKB-SubCell"/>
</dbReference>
<name>A0A0U2VCP1_9CREN</name>
<feature type="binding site" evidence="10">
    <location>
        <position position="20"/>
    </location>
    <ligand>
        <name>a divalent metal cation</name>
        <dbReference type="ChEBI" id="CHEBI:60240"/>
    </ligand>
</feature>
<proteinExistence type="inferred from homology"/>
<evidence type="ECO:0000256" key="7">
    <source>
        <dbReference type="ARBA" id="ARBA00022723"/>
    </source>
</evidence>
<dbReference type="GO" id="GO:0003723">
    <property type="term" value="F:RNA binding"/>
    <property type="evidence" value="ECO:0007669"/>
    <property type="project" value="UniProtKB-UniRule"/>
</dbReference>
<keyword evidence="6 10" id="KW-0540">Nuclease</keyword>
<keyword evidence="14" id="KW-1185">Reference proteome</keyword>
<dbReference type="Gene3D" id="3.30.420.10">
    <property type="entry name" value="Ribonuclease H-like superfamily/Ribonuclease H"/>
    <property type="match status" value="1"/>
</dbReference>
<comment type="subcellular location">
    <subcellularLocation>
        <location evidence="4">Cytoplasm</location>
    </subcellularLocation>
</comment>
<dbReference type="InterPro" id="IPR012337">
    <property type="entry name" value="RNaseH-like_sf"/>
</dbReference>
<dbReference type="AlphaFoldDB" id="A0A0U2VCP1"/>